<gene>
    <name evidence="11" type="primary">STE14</name>
    <name evidence="11" type="ORF">LPJ64_001067</name>
</gene>
<name>A0A9W8CM90_9FUNG</name>
<keyword evidence="7 10" id="KW-0812">Transmembrane</keyword>
<feature type="transmembrane region" description="Helical" evidence="10">
    <location>
        <begin position="116"/>
        <end position="136"/>
    </location>
</feature>
<keyword evidence="6 10" id="KW-0949">S-adenosyl-L-methionine</keyword>
<dbReference type="PROSITE" id="PS51564">
    <property type="entry name" value="SAM_ICMT"/>
    <property type="match status" value="1"/>
</dbReference>
<comment type="catalytic activity">
    <reaction evidence="10">
        <text>[protein]-C-terminal S-[(2E,6E)-farnesyl]-L-cysteine + S-adenosyl-L-methionine = [protein]-C-terminal S-[(2E,6E)-farnesyl]-L-cysteine methyl ester + S-adenosyl-L-homocysteine</text>
        <dbReference type="Rhea" id="RHEA:21672"/>
        <dbReference type="Rhea" id="RHEA-COMP:12125"/>
        <dbReference type="Rhea" id="RHEA-COMP:12126"/>
        <dbReference type="ChEBI" id="CHEBI:57856"/>
        <dbReference type="ChEBI" id="CHEBI:59789"/>
        <dbReference type="ChEBI" id="CHEBI:90510"/>
        <dbReference type="ChEBI" id="CHEBI:90511"/>
        <dbReference type="EC" id="2.1.1.100"/>
    </reaction>
</comment>
<reference evidence="11" key="1">
    <citation type="submission" date="2022-07" db="EMBL/GenBank/DDBJ databases">
        <title>Phylogenomic reconstructions and comparative analyses of Kickxellomycotina fungi.</title>
        <authorList>
            <person name="Reynolds N.K."/>
            <person name="Stajich J.E."/>
            <person name="Barry K."/>
            <person name="Grigoriev I.V."/>
            <person name="Crous P."/>
            <person name="Smith M.E."/>
        </authorList>
    </citation>
    <scope>NUCLEOTIDE SEQUENCE</scope>
    <source>
        <strain evidence="11">NBRC 105413</strain>
    </source>
</reference>
<dbReference type="EC" id="2.1.1.100" evidence="3 10"/>
<evidence type="ECO:0000256" key="6">
    <source>
        <dbReference type="ARBA" id="ARBA00022691"/>
    </source>
</evidence>
<organism evidence="11 12">
    <name type="scientific">Coemansia asiatica</name>
    <dbReference type="NCBI Taxonomy" id="1052880"/>
    <lineage>
        <taxon>Eukaryota</taxon>
        <taxon>Fungi</taxon>
        <taxon>Fungi incertae sedis</taxon>
        <taxon>Zoopagomycota</taxon>
        <taxon>Kickxellomycotina</taxon>
        <taxon>Kickxellomycetes</taxon>
        <taxon>Kickxellales</taxon>
        <taxon>Kickxellaceae</taxon>
        <taxon>Coemansia</taxon>
    </lineage>
</organism>
<keyword evidence="4 10" id="KW-0489">Methyltransferase</keyword>
<protein>
    <recommendedName>
        <fullName evidence="3 10">Protein-S-isoprenylcysteine O-methyltransferase</fullName>
        <ecNumber evidence="3 10">2.1.1.100</ecNumber>
    </recommendedName>
</protein>
<evidence type="ECO:0000256" key="8">
    <source>
        <dbReference type="ARBA" id="ARBA00022989"/>
    </source>
</evidence>
<keyword evidence="9 10" id="KW-0472">Membrane</keyword>
<dbReference type="EMBL" id="JANBOH010000026">
    <property type="protein sequence ID" value="KAJ1647534.1"/>
    <property type="molecule type" value="Genomic_DNA"/>
</dbReference>
<dbReference type="GO" id="GO:0004671">
    <property type="term" value="F:protein C-terminal S-isoprenylcysteine carboxyl O-methyltransferase activity"/>
    <property type="evidence" value="ECO:0007669"/>
    <property type="project" value="UniProtKB-EC"/>
</dbReference>
<dbReference type="AlphaFoldDB" id="A0A9W8CM90"/>
<comment type="similarity">
    <text evidence="2 10">Belongs to the class VI-like SAM-binding methyltransferase superfamily. Isoprenylcysteine carboxyl methyltransferase family.</text>
</comment>
<proteinExistence type="inferred from homology"/>
<evidence type="ECO:0000256" key="5">
    <source>
        <dbReference type="ARBA" id="ARBA00022679"/>
    </source>
</evidence>
<dbReference type="GO" id="GO:0005789">
    <property type="term" value="C:endoplasmic reticulum membrane"/>
    <property type="evidence" value="ECO:0007669"/>
    <property type="project" value="UniProtKB-SubCell"/>
</dbReference>
<dbReference type="Gene3D" id="1.20.120.1630">
    <property type="match status" value="1"/>
</dbReference>
<dbReference type="InterPro" id="IPR007269">
    <property type="entry name" value="ICMT_MeTrfase"/>
</dbReference>
<keyword evidence="5 11" id="KW-0808">Transferase</keyword>
<evidence type="ECO:0000256" key="9">
    <source>
        <dbReference type="ARBA" id="ARBA00023136"/>
    </source>
</evidence>
<dbReference type="PANTHER" id="PTHR12714">
    <property type="entry name" value="PROTEIN-S ISOPRENYLCYSTEINE O-METHYLTRANSFERASE"/>
    <property type="match status" value="1"/>
</dbReference>
<evidence type="ECO:0000256" key="10">
    <source>
        <dbReference type="RuleBase" id="RU362022"/>
    </source>
</evidence>
<evidence type="ECO:0000256" key="7">
    <source>
        <dbReference type="ARBA" id="ARBA00022692"/>
    </source>
</evidence>
<comment type="caution">
    <text evidence="11">The sequence shown here is derived from an EMBL/GenBank/DDBJ whole genome shotgun (WGS) entry which is preliminary data.</text>
</comment>
<feature type="transmembrane region" description="Helical" evidence="10">
    <location>
        <begin position="75"/>
        <end position="96"/>
    </location>
</feature>
<dbReference type="PANTHER" id="PTHR12714:SF9">
    <property type="entry name" value="PROTEIN-S-ISOPRENYLCYSTEINE O-METHYLTRANSFERASE"/>
    <property type="match status" value="1"/>
</dbReference>
<dbReference type="Pfam" id="PF04140">
    <property type="entry name" value="ICMT"/>
    <property type="match status" value="1"/>
</dbReference>
<feature type="transmembrane region" description="Helical" evidence="10">
    <location>
        <begin position="218"/>
        <end position="235"/>
    </location>
</feature>
<keyword evidence="10" id="KW-0256">Endoplasmic reticulum</keyword>
<dbReference type="Proteomes" id="UP001145021">
    <property type="component" value="Unassembled WGS sequence"/>
</dbReference>
<keyword evidence="8 10" id="KW-1133">Transmembrane helix</keyword>
<dbReference type="InterPro" id="IPR025770">
    <property type="entry name" value="PPMT_MeTrfase"/>
</dbReference>
<evidence type="ECO:0000313" key="12">
    <source>
        <dbReference type="Proteomes" id="UP001145021"/>
    </source>
</evidence>
<sequence length="279" mass="31263">MPEKLPNQADCAPQVGLFRIRPVIAEEKWWTPVISLEYQTHSAHNIAATACGLGVAIGCGMTLALSYGWTYMGVFGIYITMIALYHMLEYLCVALYNPARVELESFMFDPDGENLYPIAMAISIIEYVVECLFYSGNGSGPGLASVAGLLIALVGQSIRTLAMVTAKSSFNHIIADRRESDHTLITHGIYKYERHPSYVGFFLWAVGLQLMLKNPLTVGAFVVALGYFFIMRVRYEERTLRQLFGQEYDRYMQQTPTCIPSIAFKQVALGKKDQPEKQT</sequence>
<evidence type="ECO:0000256" key="1">
    <source>
        <dbReference type="ARBA" id="ARBA00004141"/>
    </source>
</evidence>
<evidence type="ECO:0000313" key="11">
    <source>
        <dbReference type="EMBL" id="KAJ1647534.1"/>
    </source>
</evidence>
<evidence type="ECO:0000256" key="4">
    <source>
        <dbReference type="ARBA" id="ARBA00022603"/>
    </source>
</evidence>
<feature type="transmembrane region" description="Helical" evidence="10">
    <location>
        <begin position="142"/>
        <end position="162"/>
    </location>
</feature>
<accession>A0A9W8CM90</accession>
<comment type="subcellular location">
    <subcellularLocation>
        <location evidence="10">Endoplasmic reticulum membrane</location>
        <topology evidence="10">Multi-pass membrane protein</topology>
    </subcellularLocation>
    <subcellularLocation>
        <location evidence="1">Membrane</location>
        <topology evidence="1">Multi-pass membrane protein</topology>
    </subcellularLocation>
</comment>
<evidence type="ECO:0000256" key="3">
    <source>
        <dbReference type="ARBA" id="ARBA00012151"/>
    </source>
</evidence>
<keyword evidence="12" id="KW-1185">Reference proteome</keyword>
<feature type="transmembrane region" description="Helical" evidence="10">
    <location>
        <begin position="46"/>
        <end position="69"/>
    </location>
</feature>
<evidence type="ECO:0000256" key="2">
    <source>
        <dbReference type="ARBA" id="ARBA00009140"/>
    </source>
</evidence>
<dbReference type="GO" id="GO:0032259">
    <property type="term" value="P:methylation"/>
    <property type="evidence" value="ECO:0007669"/>
    <property type="project" value="UniProtKB-KW"/>
</dbReference>